<protein>
    <submittedName>
        <fullName evidence="1">Uncharacterized protein</fullName>
    </submittedName>
</protein>
<gene>
    <name evidence="1" type="ORF">H5410_003211</name>
</gene>
<dbReference type="AlphaFoldDB" id="A0A9J6B419"/>
<evidence type="ECO:0000313" key="1">
    <source>
        <dbReference type="EMBL" id="KAG5631494.1"/>
    </source>
</evidence>
<dbReference type="OrthoDB" id="1706770at2759"/>
<organism evidence="1 2">
    <name type="scientific">Solanum commersonii</name>
    <name type="common">Commerson's wild potato</name>
    <name type="synonym">Commerson's nightshade</name>
    <dbReference type="NCBI Taxonomy" id="4109"/>
    <lineage>
        <taxon>Eukaryota</taxon>
        <taxon>Viridiplantae</taxon>
        <taxon>Streptophyta</taxon>
        <taxon>Embryophyta</taxon>
        <taxon>Tracheophyta</taxon>
        <taxon>Spermatophyta</taxon>
        <taxon>Magnoliopsida</taxon>
        <taxon>eudicotyledons</taxon>
        <taxon>Gunneridae</taxon>
        <taxon>Pentapetalae</taxon>
        <taxon>asterids</taxon>
        <taxon>lamiids</taxon>
        <taxon>Solanales</taxon>
        <taxon>Solanaceae</taxon>
        <taxon>Solanoideae</taxon>
        <taxon>Solaneae</taxon>
        <taxon>Solanum</taxon>
    </lineage>
</organism>
<dbReference type="PANTHER" id="PTHR33063">
    <property type="entry name" value="OS02G0583500 PROTEIN"/>
    <property type="match status" value="1"/>
</dbReference>
<evidence type="ECO:0000313" key="2">
    <source>
        <dbReference type="Proteomes" id="UP000824120"/>
    </source>
</evidence>
<accession>A0A9J6B419</accession>
<proteinExistence type="predicted"/>
<name>A0A9J6B419_SOLCO</name>
<reference evidence="1 2" key="1">
    <citation type="submission" date="2020-09" db="EMBL/GenBank/DDBJ databases">
        <title>De no assembly of potato wild relative species, Solanum commersonii.</title>
        <authorList>
            <person name="Cho K."/>
        </authorList>
    </citation>
    <scope>NUCLEOTIDE SEQUENCE [LARGE SCALE GENOMIC DNA]</scope>
    <source>
        <strain evidence="1">LZ3.2</strain>
        <tissue evidence="1">Leaf</tissue>
    </source>
</reference>
<sequence length="200" mass="22687">FCQSMAAGGCVLKQTTLTGETIQDTQSLDELNNPTPLVNTYASTRIKNGCGKTRGKGLEKMKAMGSKMKIDIQLERFEINLDEHYVKDSYEDILNNKSRQWRYKLKKLFESAHSEEEARTIEVPELTPENWNILCDMWIDPKHKNNMIDLKDLYTSGEAAMTTDKIVDTVLGTKSGYIRGLGYGPKPNTTRATQRKMAEL</sequence>
<comment type="caution">
    <text evidence="1">The sequence shown here is derived from an EMBL/GenBank/DDBJ whole genome shotgun (WGS) entry which is preliminary data.</text>
</comment>
<feature type="non-terminal residue" evidence="1">
    <location>
        <position position="1"/>
    </location>
</feature>
<keyword evidence="2" id="KW-1185">Reference proteome</keyword>
<dbReference type="PANTHER" id="PTHR33063:SF13">
    <property type="entry name" value="OS02G0583500 PROTEIN"/>
    <property type="match status" value="1"/>
</dbReference>
<dbReference type="EMBL" id="JACXVP010000001">
    <property type="protein sequence ID" value="KAG5631494.1"/>
    <property type="molecule type" value="Genomic_DNA"/>
</dbReference>
<dbReference type="Proteomes" id="UP000824120">
    <property type="component" value="Chromosome 1"/>
</dbReference>